<dbReference type="EMBL" id="BKZV01000005">
    <property type="protein sequence ID" value="GER84867.1"/>
    <property type="molecule type" value="Genomic_DNA"/>
</dbReference>
<comment type="caution">
    <text evidence="5">The sequence shown here is derived from an EMBL/GenBank/DDBJ whole genome shotgun (WGS) entry which is preliminary data.</text>
</comment>
<dbReference type="AlphaFoldDB" id="A0A5J4KE06"/>
<evidence type="ECO:0000256" key="1">
    <source>
        <dbReference type="ARBA" id="ARBA00022829"/>
    </source>
</evidence>
<protein>
    <recommendedName>
        <fullName evidence="2">Segregation and condensation protein A</fullName>
    </recommendedName>
</protein>
<keyword evidence="1" id="KW-0159">Chromosome partition</keyword>
<dbReference type="InterPro" id="IPR023093">
    <property type="entry name" value="ScpA-like_C"/>
</dbReference>
<organism evidence="5 6">
    <name type="scientific">Thermogemmatispora aurantia</name>
    <dbReference type="NCBI Taxonomy" id="2045279"/>
    <lineage>
        <taxon>Bacteria</taxon>
        <taxon>Bacillati</taxon>
        <taxon>Chloroflexota</taxon>
        <taxon>Ktedonobacteria</taxon>
        <taxon>Thermogemmatisporales</taxon>
        <taxon>Thermogemmatisporaceae</taxon>
        <taxon>Thermogemmatispora</taxon>
    </lineage>
</organism>
<dbReference type="PANTHER" id="PTHR33969:SF2">
    <property type="entry name" value="SEGREGATION AND CONDENSATION PROTEIN A"/>
    <property type="match status" value="1"/>
</dbReference>
<dbReference type="Pfam" id="PF02616">
    <property type="entry name" value="SMC_ScpA"/>
    <property type="match status" value="1"/>
</dbReference>
<evidence type="ECO:0000256" key="4">
    <source>
        <dbReference type="SAM" id="MobiDB-lite"/>
    </source>
</evidence>
<keyword evidence="6" id="KW-1185">Reference proteome</keyword>
<gene>
    <name evidence="5" type="ORF">KTAU_35030</name>
</gene>
<dbReference type="PANTHER" id="PTHR33969">
    <property type="entry name" value="SEGREGATION AND CONDENSATION PROTEIN A"/>
    <property type="match status" value="1"/>
</dbReference>
<reference evidence="5 6" key="1">
    <citation type="journal article" date="2019" name="Int. J. Syst. Evol. Microbiol.">
        <title>Thermogemmatispora aurantia sp. nov. and Thermogemmatispora argillosa sp. nov., within the class Ktedonobacteria, and emended description of the genus Thermogemmatispora.</title>
        <authorList>
            <person name="Zheng Y."/>
            <person name="Wang C.M."/>
            <person name="Sakai Y."/>
            <person name="Abe K."/>
            <person name="Yokota A."/>
            <person name="Yabe S."/>
        </authorList>
    </citation>
    <scope>NUCLEOTIDE SEQUENCE [LARGE SCALE GENOMIC DNA]</scope>
    <source>
        <strain evidence="5 6">A1-2</strain>
    </source>
</reference>
<feature type="compositionally biased region" description="Polar residues" evidence="4">
    <location>
        <begin position="9"/>
        <end position="21"/>
    </location>
</feature>
<evidence type="ECO:0000256" key="2">
    <source>
        <dbReference type="ARBA" id="ARBA00044777"/>
    </source>
</evidence>
<dbReference type="Proteomes" id="UP000334820">
    <property type="component" value="Unassembled WGS sequence"/>
</dbReference>
<dbReference type="Gene3D" id="1.10.10.580">
    <property type="entry name" value="Structural maintenance of chromosome 1. Chain E"/>
    <property type="match status" value="1"/>
</dbReference>
<dbReference type="GO" id="GO:0007059">
    <property type="term" value="P:chromosome segregation"/>
    <property type="evidence" value="ECO:0007669"/>
    <property type="project" value="UniProtKB-KW"/>
</dbReference>
<name>A0A5J4KE06_9CHLR</name>
<feature type="region of interest" description="Disordered" evidence="4">
    <location>
        <begin position="1"/>
        <end position="53"/>
    </location>
</feature>
<proteinExistence type="predicted"/>
<accession>A0A5J4KE06</accession>
<dbReference type="InterPro" id="IPR003768">
    <property type="entry name" value="ScpA"/>
</dbReference>
<feature type="coiled-coil region" evidence="3">
    <location>
        <begin position="148"/>
        <end position="178"/>
    </location>
</feature>
<evidence type="ECO:0000313" key="6">
    <source>
        <dbReference type="Proteomes" id="UP000334820"/>
    </source>
</evidence>
<dbReference type="Gene3D" id="6.10.250.2410">
    <property type="match status" value="1"/>
</dbReference>
<evidence type="ECO:0000256" key="3">
    <source>
        <dbReference type="SAM" id="Coils"/>
    </source>
</evidence>
<keyword evidence="3" id="KW-0175">Coiled coil</keyword>
<sequence length="337" mass="38046">MTQDKERNSQAQTAAISSLPLSHTAAPRPRHAQTQSQGEEPEQAGESEERATQFPLQGASELWGLPQTGYIVRLPVFEGPLELLLYLIEKRQMEITTISLVAVTDQYLAYLRRWHEEELPLANMAAFVAIAARLLFIKSQSLLPRNPRQEISEETRQAEEMAAELERHLKEYKIAKEIASVLRQRAEAGLQTYGRSSLLAGIEAQLAWTPPTLVGLEVEALARSFRRLLETRSRAEAEANGGLVLPVARVRVSERIAVITARLRTTSRLWLSDLLEPGASRLLIVVTFLAMLDLWKHERISVRQETLFGPILLERGPRWQENETEQEEATQMLAESD</sequence>
<evidence type="ECO:0000313" key="5">
    <source>
        <dbReference type="EMBL" id="GER84867.1"/>
    </source>
</evidence>
<dbReference type="RefSeq" id="WP_151729425.1">
    <property type="nucleotide sequence ID" value="NZ_BKZV01000005.1"/>
</dbReference>